<dbReference type="Pfam" id="PF08784">
    <property type="entry name" value="RPA_C"/>
    <property type="match status" value="1"/>
</dbReference>
<evidence type="ECO:0000256" key="1">
    <source>
        <dbReference type="SAM" id="MobiDB-lite"/>
    </source>
</evidence>
<proteinExistence type="predicted"/>
<dbReference type="OrthoDB" id="721475at2759"/>
<feature type="region of interest" description="Disordered" evidence="1">
    <location>
        <begin position="1"/>
        <end position="24"/>
    </location>
</feature>
<dbReference type="InterPro" id="IPR036388">
    <property type="entry name" value="WH-like_DNA-bd_sf"/>
</dbReference>
<evidence type="ECO:0000313" key="4">
    <source>
        <dbReference type="Proteomes" id="UP000324897"/>
    </source>
</evidence>
<feature type="non-terminal residue" evidence="3">
    <location>
        <position position="1"/>
    </location>
</feature>
<sequence>MAIQQVHAEESGAATDTRLQQEFPATGSQFTNKYNTLGSKMSDAVIGILRDLSKGGSGMDGIHIDTLREKISMSASDLRAILHDLASVGELYTTVDDDHFRAT</sequence>
<dbReference type="AlphaFoldDB" id="A0A5J9T3M3"/>
<dbReference type="Gramene" id="TVU05598">
    <property type="protein sequence ID" value="TVU05598"/>
    <property type="gene ID" value="EJB05_48766"/>
</dbReference>
<dbReference type="EMBL" id="RWGY01000051">
    <property type="protein sequence ID" value="TVU05598.1"/>
    <property type="molecule type" value="Genomic_DNA"/>
</dbReference>
<dbReference type="InterPro" id="IPR014892">
    <property type="entry name" value="RPA_C"/>
</dbReference>
<reference evidence="3 4" key="1">
    <citation type="journal article" date="2019" name="Sci. Rep.">
        <title>A high-quality genome of Eragrostis curvula grass provides insights into Poaceae evolution and supports new strategies to enhance forage quality.</title>
        <authorList>
            <person name="Carballo J."/>
            <person name="Santos B.A.C.M."/>
            <person name="Zappacosta D."/>
            <person name="Garbus I."/>
            <person name="Selva J.P."/>
            <person name="Gallo C.A."/>
            <person name="Diaz A."/>
            <person name="Albertini E."/>
            <person name="Caccamo M."/>
            <person name="Echenique V."/>
        </authorList>
    </citation>
    <scope>NUCLEOTIDE SEQUENCE [LARGE SCALE GENOMIC DNA]</scope>
    <source>
        <strain evidence="4">cv. Victoria</strain>
        <tissue evidence="3">Leaf</tissue>
    </source>
</reference>
<dbReference type="Proteomes" id="UP000324897">
    <property type="component" value="Unassembled WGS sequence"/>
</dbReference>
<evidence type="ECO:0000313" key="3">
    <source>
        <dbReference type="EMBL" id="TVU05598.1"/>
    </source>
</evidence>
<dbReference type="SUPFAM" id="SSF46785">
    <property type="entry name" value="Winged helix' DNA-binding domain"/>
    <property type="match status" value="1"/>
</dbReference>
<accession>A0A5J9T3M3</accession>
<organism evidence="3 4">
    <name type="scientific">Eragrostis curvula</name>
    <name type="common">weeping love grass</name>
    <dbReference type="NCBI Taxonomy" id="38414"/>
    <lineage>
        <taxon>Eukaryota</taxon>
        <taxon>Viridiplantae</taxon>
        <taxon>Streptophyta</taxon>
        <taxon>Embryophyta</taxon>
        <taxon>Tracheophyta</taxon>
        <taxon>Spermatophyta</taxon>
        <taxon>Magnoliopsida</taxon>
        <taxon>Liliopsida</taxon>
        <taxon>Poales</taxon>
        <taxon>Poaceae</taxon>
        <taxon>PACMAD clade</taxon>
        <taxon>Chloridoideae</taxon>
        <taxon>Eragrostideae</taxon>
        <taxon>Eragrostidinae</taxon>
        <taxon>Eragrostis</taxon>
    </lineage>
</organism>
<evidence type="ECO:0000259" key="2">
    <source>
        <dbReference type="Pfam" id="PF08784"/>
    </source>
</evidence>
<dbReference type="Gene3D" id="1.10.10.10">
    <property type="entry name" value="Winged helix-like DNA-binding domain superfamily/Winged helix DNA-binding domain"/>
    <property type="match status" value="1"/>
</dbReference>
<feature type="domain" description="Replication protein A C-terminal" evidence="2">
    <location>
        <begin position="20"/>
        <end position="98"/>
    </location>
</feature>
<protein>
    <recommendedName>
        <fullName evidence="2">Replication protein A C-terminal domain-containing protein</fullName>
    </recommendedName>
</protein>
<dbReference type="InterPro" id="IPR036390">
    <property type="entry name" value="WH_DNA-bd_sf"/>
</dbReference>
<name>A0A5J9T3M3_9POAL</name>
<keyword evidence="4" id="KW-1185">Reference proteome</keyword>
<comment type="caution">
    <text evidence="3">The sequence shown here is derived from an EMBL/GenBank/DDBJ whole genome shotgun (WGS) entry which is preliminary data.</text>
</comment>
<gene>
    <name evidence="3" type="ORF">EJB05_48766</name>
</gene>